<dbReference type="GO" id="GO:0006357">
    <property type="term" value="P:regulation of transcription by RNA polymerase II"/>
    <property type="evidence" value="ECO:0007669"/>
    <property type="project" value="TreeGrafter"/>
</dbReference>
<name>A0A9W8BIG6_9FUNG</name>
<evidence type="ECO:0000256" key="4">
    <source>
        <dbReference type="SAM" id="MobiDB-lite"/>
    </source>
</evidence>
<dbReference type="SMART" id="SM00558">
    <property type="entry name" value="JmjC"/>
    <property type="match status" value="1"/>
</dbReference>
<comment type="caution">
    <text evidence="6">The sequence shown here is derived from an EMBL/GenBank/DDBJ whole genome shotgun (WGS) entry which is preliminary data.</text>
</comment>
<dbReference type="GO" id="GO:0032454">
    <property type="term" value="F:histone H3K9 demethylase activity"/>
    <property type="evidence" value="ECO:0007669"/>
    <property type="project" value="InterPro"/>
</dbReference>
<evidence type="ECO:0000256" key="1">
    <source>
        <dbReference type="ARBA" id="ARBA00004123"/>
    </source>
</evidence>
<dbReference type="AlphaFoldDB" id="A0A9W8BIG6"/>
<feature type="compositionally biased region" description="Low complexity" evidence="4">
    <location>
        <begin position="407"/>
        <end position="421"/>
    </location>
</feature>
<evidence type="ECO:0000256" key="2">
    <source>
        <dbReference type="ARBA" id="ARBA00022723"/>
    </source>
</evidence>
<feature type="domain" description="JmjC" evidence="5">
    <location>
        <begin position="448"/>
        <end position="650"/>
    </location>
</feature>
<feature type="compositionally biased region" description="Basic and acidic residues" evidence="4">
    <location>
        <begin position="375"/>
        <end position="386"/>
    </location>
</feature>
<proteinExistence type="predicted"/>
<evidence type="ECO:0000259" key="5">
    <source>
        <dbReference type="PROSITE" id="PS51184"/>
    </source>
</evidence>
<organism evidence="6 7">
    <name type="scientific">Coemansia thaxteri</name>
    <dbReference type="NCBI Taxonomy" id="2663907"/>
    <lineage>
        <taxon>Eukaryota</taxon>
        <taxon>Fungi</taxon>
        <taxon>Fungi incertae sedis</taxon>
        <taxon>Zoopagomycota</taxon>
        <taxon>Kickxellomycotina</taxon>
        <taxon>Kickxellomycetes</taxon>
        <taxon>Kickxellales</taxon>
        <taxon>Kickxellaceae</taxon>
        <taxon>Coemansia</taxon>
    </lineage>
</organism>
<dbReference type="SUPFAM" id="SSF51197">
    <property type="entry name" value="Clavaminate synthase-like"/>
    <property type="match status" value="1"/>
</dbReference>
<keyword evidence="2" id="KW-0479">Metal-binding</keyword>
<dbReference type="InterPro" id="IPR003347">
    <property type="entry name" value="JmjC_dom"/>
</dbReference>
<keyword evidence="7" id="KW-1185">Reference proteome</keyword>
<reference evidence="6" key="1">
    <citation type="submission" date="2022-07" db="EMBL/GenBank/DDBJ databases">
        <title>Phylogenomic reconstructions and comparative analyses of Kickxellomycotina fungi.</title>
        <authorList>
            <person name="Reynolds N.K."/>
            <person name="Stajich J.E."/>
            <person name="Barry K."/>
            <person name="Grigoriev I.V."/>
            <person name="Crous P."/>
            <person name="Smith M.E."/>
        </authorList>
    </citation>
    <scope>NUCLEOTIDE SEQUENCE</scope>
    <source>
        <strain evidence="6">IMI 214461</strain>
    </source>
</reference>
<comment type="subcellular location">
    <subcellularLocation>
        <location evidence="1">Nucleus</location>
    </subcellularLocation>
</comment>
<dbReference type="OrthoDB" id="1667110at2759"/>
<evidence type="ECO:0000313" key="6">
    <source>
        <dbReference type="EMBL" id="KAJ2006285.1"/>
    </source>
</evidence>
<protein>
    <recommendedName>
        <fullName evidence="5">JmjC domain-containing protein</fullName>
    </recommendedName>
</protein>
<feature type="compositionally biased region" description="Basic and acidic residues" evidence="4">
    <location>
        <begin position="528"/>
        <end position="539"/>
    </location>
</feature>
<evidence type="ECO:0000256" key="3">
    <source>
        <dbReference type="ARBA" id="ARBA00023242"/>
    </source>
</evidence>
<dbReference type="Proteomes" id="UP001150907">
    <property type="component" value="Unassembled WGS sequence"/>
</dbReference>
<dbReference type="PANTHER" id="PTHR12549">
    <property type="entry name" value="JMJC DOMAIN-CONTAINING HISTONE DEMETHYLATION PROTEIN"/>
    <property type="match status" value="1"/>
</dbReference>
<dbReference type="PANTHER" id="PTHR12549:SF38">
    <property type="entry name" value="JMJC DOMAIN-CONTAINING HISTONE DEMETHYLASE 2, ISOFORM A"/>
    <property type="match status" value="1"/>
</dbReference>
<dbReference type="EMBL" id="JANBQF010000066">
    <property type="protein sequence ID" value="KAJ2006285.1"/>
    <property type="molecule type" value="Genomic_DNA"/>
</dbReference>
<accession>A0A9W8BIG6</accession>
<dbReference type="GO" id="GO:0000118">
    <property type="term" value="C:histone deacetylase complex"/>
    <property type="evidence" value="ECO:0007669"/>
    <property type="project" value="TreeGrafter"/>
</dbReference>
<feature type="region of interest" description="Disordered" evidence="4">
    <location>
        <begin position="505"/>
        <end position="539"/>
    </location>
</feature>
<dbReference type="Gene3D" id="2.60.120.650">
    <property type="entry name" value="Cupin"/>
    <property type="match status" value="1"/>
</dbReference>
<evidence type="ECO:0000313" key="7">
    <source>
        <dbReference type="Proteomes" id="UP001150907"/>
    </source>
</evidence>
<feature type="region of interest" description="Disordered" evidence="4">
    <location>
        <begin position="368"/>
        <end position="425"/>
    </location>
</feature>
<dbReference type="InterPro" id="IPR045109">
    <property type="entry name" value="LSDs-like"/>
</dbReference>
<dbReference type="GO" id="GO:0003712">
    <property type="term" value="F:transcription coregulator activity"/>
    <property type="evidence" value="ECO:0007669"/>
    <property type="project" value="TreeGrafter"/>
</dbReference>
<dbReference type="GO" id="GO:0046872">
    <property type="term" value="F:metal ion binding"/>
    <property type="evidence" value="ECO:0007669"/>
    <property type="project" value="UniProtKB-KW"/>
</dbReference>
<dbReference type="PROSITE" id="PS51184">
    <property type="entry name" value="JMJC"/>
    <property type="match status" value="1"/>
</dbReference>
<sequence>MPIVLPGRRVAENANNWVEFHVLCMTVSAMKSLLRFELAVVRDAQIGESGLAGRGVISFHDTGALEEPATFGLAGNIAHPLFGCSPLPCMMRNIPLGSEGGEPVKYQTMHKKLQFIRASYYAESEMELMMCKVNRIVRYCDLLDKTQPASYSSISLCANELQLDDPNMKEDHSWADEQLDMIDKDSKIIAIMGDVDYGLNPTVYASSLDEIPGCITAGAGPVRSQSFYLEAEWSAKLALLMTPTRQPLEPWQFQPVYVAAGDLTLREFSKLWYEKYVVVVTGLLAENSQHMWGPGSLRKALGAICVPIYDMESKLAPMHNWKLCEFLKHFEDSAAHSLARDSETDCKSGSSLARLCAVVKSMPTASEGAPYPVKVTDKHAAAESKPKRGRAKAKAPAVPKVDRQKPAAESSKAPNSANNSALTQAQSRALEQTLTNAAALLPIPEYTSPNGQLNLISRLPTQYKKPELGPELQLAYGAQGEGGREGMRREAADIVNLMLYAGTEGQSPLPKKSVSTRGSTKGGRRKKQEKEVDSTESRVTEWDIYPPKTIDNLSDYFGLDDSEASGSHVTSGGARTQLPFMDDSSCDDFFRAYEDNSMCCRIYQKPGDAVFVPHGSVFQRRSFANTISVQSKFVSPESIGDTRQTSSIQIATKRLRRKEYLLPVMDVLWWTWMGQQQK</sequence>
<gene>
    <name evidence="6" type="ORF">H4R26_001471</name>
</gene>
<dbReference type="GO" id="GO:0031490">
    <property type="term" value="F:chromatin DNA binding"/>
    <property type="evidence" value="ECO:0007669"/>
    <property type="project" value="TreeGrafter"/>
</dbReference>
<dbReference type="GO" id="GO:0000785">
    <property type="term" value="C:chromatin"/>
    <property type="evidence" value="ECO:0007669"/>
    <property type="project" value="TreeGrafter"/>
</dbReference>
<keyword evidence="3" id="KW-0539">Nucleus</keyword>